<dbReference type="AlphaFoldDB" id="A0A9W8AQC7"/>
<evidence type="ECO:0000256" key="6">
    <source>
        <dbReference type="PIRSR" id="PIRSR602640-2"/>
    </source>
</evidence>
<name>A0A9W8AQC7_9FUNG</name>
<evidence type="ECO:0000313" key="8">
    <source>
        <dbReference type="Proteomes" id="UP001150925"/>
    </source>
</evidence>
<dbReference type="InterPro" id="IPR051288">
    <property type="entry name" value="Serum_paraoxonase/arylesterase"/>
</dbReference>
<feature type="binding site" evidence="6">
    <location>
        <position position="290"/>
    </location>
    <ligand>
        <name>Ca(2+)</name>
        <dbReference type="ChEBI" id="CHEBI:29108"/>
        <label>1</label>
        <note>catalytic</note>
    </ligand>
</feature>
<feature type="active site" description="Proton acceptor" evidence="5">
    <location>
        <position position="122"/>
    </location>
</feature>
<feature type="binding site" evidence="6">
    <location>
        <position position="57"/>
    </location>
    <ligand>
        <name>Ca(2+)</name>
        <dbReference type="ChEBI" id="CHEBI:29108"/>
        <label>1</label>
        <note>catalytic</note>
    </ligand>
</feature>
<comment type="cofactor">
    <cofactor evidence="6">
        <name>Ca(2+)</name>
        <dbReference type="ChEBI" id="CHEBI:29108"/>
    </cofactor>
    <text evidence="6">Binds 2 calcium ions per subunit.</text>
</comment>
<dbReference type="GO" id="GO:0004064">
    <property type="term" value="F:arylesterase activity"/>
    <property type="evidence" value="ECO:0007669"/>
    <property type="project" value="InterPro"/>
</dbReference>
<feature type="non-terminal residue" evidence="7">
    <location>
        <position position="395"/>
    </location>
</feature>
<keyword evidence="6" id="KW-0479">Metal-binding</keyword>
<keyword evidence="2" id="KW-0378">Hydrolase</keyword>
<dbReference type="InterPro" id="IPR002640">
    <property type="entry name" value="Arylesterase"/>
</dbReference>
<organism evidence="7 8">
    <name type="scientific">Dispira parvispora</name>
    <dbReference type="NCBI Taxonomy" id="1520584"/>
    <lineage>
        <taxon>Eukaryota</taxon>
        <taxon>Fungi</taxon>
        <taxon>Fungi incertae sedis</taxon>
        <taxon>Zoopagomycota</taxon>
        <taxon>Kickxellomycotina</taxon>
        <taxon>Dimargaritomycetes</taxon>
        <taxon>Dimargaritales</taxon>
        <taxon>Dimargaritaceae</taxon>
        <taxon>Dispira</taxon>
    </lineage>
</organism>
<evidence type="ECO:0000256" key="1">
    <source>
        <dbReference type="ARBA" id="ARBA00008595"/>
    </source>
</evidence>
<proteinExistence type="inferred from homology"/>
<dbReference type="Proteomes" id="UP001150925">
    <property type="component" value="Unassembled WGS sequence"/>
</dbReference>
<dbReference type="EMBL" id="JANBPY010002051">
    <property type="protein sequence ID" value="KAJ1956834.1"/>
    <property type="molecule type" value="Genomic_DNA"/>
</dbReference>
<reference evidence="7" key="1">
    <citation type="submission" date="2022-07" db="EMBL/GenBank/DDBJ databases">
        <title>Phylogenomic reconstructions and comparative analyses of Kickxellomycotina fungi.</title>
        <authorList>
            <person name="Reynolds N.K."/>
            <person name="Stajich J.E."/>
            <person name="Barry K."/>
            <person name="Grigoriev I.V."/>
            <person name="Crous P."/>
            <person name="Smith M.E."/>
        </authorList>
    </citation>
    <scope>NUCLEOTIDE SEQUENCE</scope>
    <source>
        <strain evidence="7">RSA 1196</strain>
    </source>
</reference>
<dbReference type="GO" id="GO:0046872">
    <property type="term" value="F:metal ion binding"/>
    <property type="evidence" value="ECO:0007669"/>
    <property type="project" value="UniProtKB-KW"/>
</dbReference>
<keyword evidence="3" id="KW-1015">Disulfide bond</keyword>
<evidence type="ECO:0000256" key="4">
    <source>
        <dbReference type="ARBA" id="ARBA00023180"/>
    </source>
</evidence>
<feature type="binding site" evidence="6">
    <location>
        <position position="124"/>
    </location>
    <ligand>
        <name>Ca(2+)</name>
        <dbReference type="ChEBI" id="CHEBI:29108"/>
        <label>1</label>
        <note>catalytic</note>
    </ligand>
</feature>
<keyword evidence="4" id="KW-0325">Glycoprotein</keyword>
<protein>
    <recommendedName>
        <fullName evidence="9">Arylesterase</fullName>
    </recommendedName>
</protein>
<dbReference type="InterPro" id="IPR011042">
    <property type="entry name" value="6-blade_b-propeller_TolB-like"/>
</dbReference>
<keyword evidence="6" id="KW-0106">Calcium</keyword>
<dbReference type="OrthoDB" id="5307922at2759"/>
<dbReference type="PANTHER" id="PTHR11799">
    <property type="entry name" value="PARAOXONASE"/>
    <property type="match status" value="1"/>
</dbReference>
<keyword evidence="8" id="KW-1185">Reference proteome</keyword>
<feature type="binding site" evidence="6">
    <location>
        <position position="242"/>
    </location>
    <ligand>
        <name>Ca(2+)</name>
        <dbReference type="ChEBI" id="CHEBI:29108"/>
        <label>1</label>
        <note>catalytic</note>
    </ligand>
</feature>
<dbReference type="SUPFAM" id="SSF63829">
    <property type="entry name" value="Calcium-dependent phosphotriesterase"/>
    <property type="match status" value="1"/>
</dbReference>
<evidence type="ECO:0000256" key="3">
    <source>
        <dbReference type="ARBA" id="ARBA00023157"/>
    </source>
</evidence>
<dbReference type="PANTHER" id="PTHR11799:SF12">
    <property type="entry name" value="PARAOXONASE-RELATED"/>
    <property type="match status" value="1"/>
</dbReference>
<sequence length="395" mass="44465">MTRLWVSQIILPTLLAGLVYAVYHLNWPLMFLHFLNGVPQYNTEQCTTLDIPEACEDIVIHHDSQTAFVACGRTDYRAKWFPPSAVRKEFVPKNDKIYKVNLKTREYNRLKLTNFTGIYRAHSLGIYAEPSQPGKPTDTVTLMLVNHILPESVVEIFDHTLGSDELVHALTVADPLIHTPNSVAPIGPRSFYVTNDFHYQDKPLRTIEMLWSAAWSGVALYDHETRPHQPMVWAYHGIPYPNGIDVDLESRLVVVGSSTGRSVEYFKIEPRTLKLVPWFSVNGLPIATDNVRLDTITHDVYTAGLSRPIEYLFPKSGSPFTPGSSIAWIAIRLPFPVLTEEQRTNHSHFTLNYNDIPHEVLASHPGSWLGFVSVAAYDRANNHLMLGSPSSPGIG</sequence>
<feature type="binding site" evidence="6">
    <location>
        <position position="181"/>
    </location>
    <ligand>
        <name>Ca(2+)</name>
        <dbReference type="ChEBI" id="CHEBI:29108"/>
        <label>1</label>
        <note>catalytic</note>
    </ligand>
</feature>
<evidence type="ECO:0008006" key="9">
    <source>
        <dbReference type="Google" id="ProtNLM"/>
    </source>
</evidence>
<evidence type="ECO:0000313" key="7">
    <source>
        <dbReference type="EMBL" id="KAJ1956834.1"/>
    </source>
</evidence>
<feature type="binding site" evidence="6">
    <location>
        <position position="289"/>
    </location>
    <ligand>
        <name>Ca(2+)</name>
        <dbReference type="ChEBI" id="CHEBI:29108"/>
        <label>1</label>
        <note>catalytic</note>
    </ligand>
</feature>
<comment type="similarity">
    <text evidence="1">Belongs to the paraoxonase family.</text>
</comment>
<gene>
    <name evidence="7" type="ORF">IWQ62_005215</name>
</gene>
<accession>A0A9W8AQC7</accession>
<dbReference type="Pfam" id="PF01731">
    <property type="entry name" value="Arylesterase"/>
    <property type="match status" value="1"/>
</dbReference>
<evidence type="ECO:0000256" key="5">
    <source>
        <dbReference type="PIRSR" id="PIRSR602640-1"/>
    </source>
</evidence>
<dbReference type="Gene3D" id="2.120.10.30">
    <property type="entry name" value="TolB, C-terminal domain"/>
    <property type="match status" value="1"/>
</dbReference>
<comment type="caution">
    <text evidence="7">The sequence shown here is derived from an EMBL/GenBank/DDBJ whole genome shotgun (WGS) entry which is preliminary data.</text>
</comment>
<evidence type="ECO:0000256" key="2">
    <source>
        <dbReference type="ARBA" id="ARBA00022801"/>
    </source>
</evidence>